<dbReference type="HOGENOM" id="CLU_2597021_0_0_1"/>
<dbReference type="InParanoid" id="T1I294"/>
<dbReference type="EnsemblMetazoa" id="RPRC010414-RA">
    <property type="protein sequence ID" value="RPRC010414-PA"/>
    <property type="gene ID" value="RPRC010414"/>
</dbReference>
<dbReference type="EMBL" id="ACPB03037379">
    <property type="status" value="NOT_ANNOTATED_CDS"/>
    <property type="molecule type" value="Genomic_DNA"/>
</dbReference>
<dbReference type="Proteomes" id="UP000015103">
    <property type="component" value="Unassembled WGS sequence"/>
</dbReference>
<dbReference type="AlphaFoldDB" id="T1I294"/>
<organism evidence="1 2">
    <name type="scientific">Rhodnius prolixus</name>
    <name type="common">Triatomid bug</name>
    <dbReference type="NCBI Taxonomy" id="13249"/>
    <lineage>
        <taxon>Eukaryota</taxon>
        <taxon>Metazoa</taxon>
        <taxon>Ecdysozoa</taxon>
        <taxon>Arthropoda</taxon>
        <taxon>Hexapoda</taxon>
        <taxon>Insecta</taxon>
        <taxon>Pterygota</taxon>
        <taxon>Neoptera</taxon>
        <taxon>Paraneoptera</taxon>
        <taxon>Hemiptera</taxon>
        <taxon>Heteroptera</taxon>
        <taxon>Panheteroptera</taxon>
        <taxon>Cimicomorpha</taxon>
        <taxon>Reduviidae</taxon>
        <taxon>Triatominae</taxon>
        <taxon>Rhodnius</taxon>
    </lineage>
</organism>
<evidence type="ECO:0000313" key="2">
    <source>
        <dbReference type="Proteomes" id="UP000015103"/>
    </source>
</evidence>
<proteinExistence type="predicted"/>
<reference evidence="1" key="1">
    <citation type="submission" date="2015-05" db="UniProtKB">
        <authorList>
            <consortium name="EnsemblMetazoa"/>
        </authorList>
    </citation>
    <scope>IDENTIFICATION</scope>
</reference>
<name>T1I294_RHOPR</name>
<evidence type="ECO:0000313" key="1">
    <source>
        <dbReference type="EnsemblMetazoa" id="RPRC010414-PA"/>
    </source>
</evidence>
<keyword evidence="2" id="KW-1185">Reference proteome</keyword>
<accession>T1I294</accession>
<dbReference type="VEuPathDB" id="VectorBase:RPRC010414"/>
<sequence length="80" mass="8895">MFPLLVNLASSERQADKEKIAGLTKELEELKIEIADMKSKNEAAKARIKVLSSSLSESKGKLQALTYKSNQDEQMIARLS</sequence>
<protein>
    <submittedName>
        <fullName evidence="1">Uncharacterized protein</fullName>
    </submittedName>
</protein>